<evidence type="ECO:0000256" key="1">
    <source>
        <dbReference type="SAM" id="MobiDB-lite"/>
    </source>
</evidence>
<name>A0A8H3VYW7_9PEZI</name>
<accession>A0A8H3VYW7</accession>
<dbReference type="OrthoDB" id="4846969at2759"/>
<feature type="region of interest" description="Disordered" evidence="1">
    <location>
        <begin position="1"/>
        <end position="41"/>
    </location>
</feature>
<comment type="caution">
    <text evidence="2">The sequence shown here is derived from an EMBL/GenBank/DDBJ whole genome shotgun (WGS) entry which is preliminary data.</text>
</comment>
<dbReference type="Proteomes" id="UP000434172">
    <property type="component" value="Unassembled WGS sequence"/>
</dbReference>
<feature type="compositionally biased region" description="Polar residues" evidence="1">
    <location>
        <begin position="240"/>
        <end position="258"/>
    </location>
</feature>
<feature type="compositionally biased region" description="Basic and acidic residues" evidence="1">
    <location>
        <begin position="618"/>
        <end position="638"/>
    </location>
</feature>
<feature type="compositionally biased region" description="Basic and acidic residues" evidence="1">
    <location>
        <begin position="408"/>
        <end position="418"/>
    </location>
</feature>
<feature type="region of interest" description="Disordered" evidence="1">
    <location>
        <begin position="450"/>
        <end position="520"/>
    </location>
</feature>
<organism evidence="2 3">
    <name type="scientific">Colletotrichum asianum</name>
    <dbReference type="NCBI Taxonomy" id="702518"/>
    <lineage>
        <taxon>Eukaryota</taxon>
        <taxon>Fungi</taxon>
        <taxon>Dikarya</taxon>
        <taxon>Ascomycota</taxon>
        <taxon>Pezizomycotina</taxon>
        <taxon>Sordariomycetes</taxon>
        <taxon>Hypocreomycetidae</taxon>
        <taxon>Glomerellales</taxon>
        <taxon>Glomerellaceae</taxon>
        <taxon>Colletotrichum</taxon>
        <taxon>Colletotrichum gloeosporioides species complex</taxon>
    </lineage>
</organism>
<feature type="compositionally biased region" description="Polar residues" evidence="1">
    <location>
        <begin position="450"/>
        <end position="468"/>
    </location>
</feature>
<feature type="compositionally biased region" description="Acidic residues" evidence="1">
    <location>
        <begin position="343"/>
        <end position="353"/>
    </location>
</feature>
<evidence type="ECO:0000313" key="2">
    <source>
        <dbReference type="EMBL" id="KAF0316875.1"/>
    </source>
</evidence>
<feature type="compositionally biased region" description="Basic and acidic residues" evidence="1">
    <location>
        <begin position="500"/>
        <end position="520"/>
    </location>
</feature>
<feature type="region of interest" description="Disordered" evidence="1">
    <location>
        <begin position="210"/>
        <end position="425"/>
    </location>
</feature>
<reference evidence="2 3" key="1">
    <citation type="submission" date="2019-12" db="EMBL/GenBank/DDBJ databases">
        <title>A genome sequence resource for the geographically widespread anthracnose pathogen Colletotrichum asianum.</title>
        <authorList>
            <person name="Meng Y."/>
        </authorList>
    </citation>
    <scope>NUCLEOTIDE SEQUENCE [LARGE SCALE GENOMIC DNA]</scope>
    <source>
        <strain evidence="2 3">ICMP 18580</strain>
    </source>
</reference>
<dbReference type="AlphaFoldDB" id="A0A8H3VYW7"/>
<keyword evidence="3" id="KW-1185">Reference proteome</keyword>
<sequence>MPRTRAAATKAQQQLERDTGSQSERSPTPSSDEQSEQDSSELERLFTDLARAINDSEAVVRARWDEAQTTFGAHINKLNQARRHRKPFAVWVTECMPQDTLCRTLRVVFHEHWSTYVAQKRDQAAYRTRAARDLGLADVFELYLWFGKTAVGSEQCWKKDWQALAKLDAEQLFRHLLQARRTGFREPRNDNYIKEPFNSRDFTKVKSIISTNSAQRTEAKADGNDSPTRQTKAKAADASSYRQQKIYTQAPESQTGGDSQRPENIEKLQGPPDGSLPAKIREQQEIPENSKVVSADLDSEGESDTGAGPNQEEAENEPGDLIGVTRSVILGNQRAGIDADDSRGEEDSEDDDYGQNPYFGSNDNDDTFGTDIGGPLATSTPQHKTRQGVLDAEPNYSDPGETFPGAKVSDDAIQHSDTESAEEEFFDSVFSHKTESSTLLDTGITLSQAISMKHNTQGNKSPSATESFGRSKEQQPAMPSIVDDMRKDLADAVIGAENDSEYRRSAREQQQEANKEIDSLRKKHHARIDLILGVSHDDLLGDKATWAAACTDAAKNKGPSAEEIETGIVEANRKRKVADLCMRSESAKRQKVAEKAEIARQAIRALAEAAMEELPPLYDDKACDDGDTDHDISYGEKDMVEQWNVK</sequence>
<evidence type="ECO:0000313" key="3">
    <source>
        <dbReference type="Proteomes" id="UP000434172"/>
    </source>
</evidence>
<feature type="compositionally biased region" description="Polar residues" evidence="1">
    <location>
        <begin position="20"/>
        <end position="29"/>
    </location>
</feature>
<feature type="compositionally biased region" description="Low complexity" evidence="1">
    <location>
        <begin position="1"/>
        <end position="14"/>
    </location>
</feature>
<proteinExistence type="predicted"/>
<gene>
    <name evidence="2" type="ORF">GQ607_015888</name>
</gene>
<dbReference type="EMBL" id="WOWK01000144">
    <property type="protein sequence ID" value="KAF0316875.1"/>
    <property type="molecule type" value="Genomic_DNA"/>
</dbReference>
<feature type="region of interest" description="Disordered" evidence="1">
    <location>
        <begin position="617"/>
        <end position="638"/>
    </location>
</feature>
<protein>
    <submittedName>
        <fullName evidence="2">Uncharacterized protein</fullName>
    </submittedName>
</protein>